<dbReference type="PANTHER" id="PTHR23523:SF2">
    <property type="entry name" value="2-NITROIMIDAZOLE TRANSPORTER"/>
    <property type="match status" value="1"/>
</dbReference>
<dbReference type="EMBL" id="DF968180">
    <property type="protein sequence ID" value="GAP39530.1"/>
    <property type="molecule type" value="Genomic_DNA"/>
</dbReference>
<feature type="transmembrane region" description="Helical" evidence="5">
    <location>
        <begin position="98"/>
        <end position="120"/>
    </location>
</feature>
<protein>
    <submittedName>
        <fullName evidence="7">Cyanate permease</fullName>
    </submittedName>
</protein>
<feature type="transmembrane region" description="Helical" evidence="5">
    <location>
        <begin position="45"/>
        <end position="67"/>
    </location>
</feature>
<feature type="transmembrane region" description="Helical" evidence="5">
    <location>
        <begin position="74"/>
        <end position="92"/>
    </location>
</feature>
<evidence type="ECO:0000256" key="4">
    <source>
        <dbReference type="ARBA" id="ARBA00023136"/>
    </source>
</evidence>
<dbReference type="AlphaFoldDB" id="A0A0K8PBK7"/>
<evidence type="ECO:0000256" key="1">
    <source>
        <dbReference type="ARBA" id="ARBA00004651"/>
    </source>
</evidence>
<dbReference type="PROSITE" id="PS50850">
    <property type="entry name" value="MFS"/>
    <property type="match status" value="1"/>
</dbReference>
<evidence type="ECO:0000256" key="5">
    <source>
        <dbReference type="SAM" id="Phobius"/>
    </source>
</evidence>
<evidence type="ECO:0000313" key="8">
    <source>
        <dbReference type="Proteomes" id="UP000053370"/>
    </source>
</evidence>
<feature type="domain" description="Major facilitator superfamily (MFS) profile" evidence="6">
    <location>
        <begin position="1"/>
        <end position="384"/>
    </location>
</feature>
<dbReference type="OrthoDB" id="9797740at2"/>
<dbReference type="InterPro" id="IPR011701">
    <property type="entry name" value="MFS"/>
</dbReference>
<reference evidence="7" key="1">
    <citation type="journal article" date="2015" name="Genome Announc.">
        <title>Draft Genome Sequence of Anaerolineae Strain TC1, a Novel Isolate from a Methanogenic Wastewater Treatment System.</title>
        <authorList>
            <person name="Matsuura N."/>
            <person name="Tourlousse D.M."/>
            <person name="Sun L."/>
            <person name="Toyonaga M."/>
            <person name="Kuroda K."/>
            <person name="Ohashi A."/>
            <person name="Cruz R."/>
            <person name="Yamaguchi T."/>
            <person name="Sekiguchi Y."/>
        </authorList>
    </citation>
    <scope>NUCLEOTIDE SEQUENCE [LARGE SCALE GENOMIC DNA]</scope>
    <source>
        <strain evidence="7">TC1</strain>
    </source>
</reference>
<keyword evidence="8" id="KW-1185">Reference proteome</keyword>
<keyword evidence="3 5" id="KW-1133">Transmembrane helix</keyword>
<dbReference type="SUPFAM" id="SSF103473">
    <property type="entry name" value="MFS general substrate transporter"/>
    <property type="match status" value="1"/>
</dbReference>
<feature type="transmembrane region" description="Helical" evidence="5">
    <location>
        <begin position="164"/>
        <end position="181"/>
    </location>
</feature>
<accession>A0A0K8PBK7</accession>
<evidence type="ECO:0000256" key="3">
    <source>
        <dbReference type="ARBA" id="ARBA00022989"/>
    </source>
</evidence>
<dbReference type="InterPro" id="IPR020846">
    <property type="entry name" value="MFS_dom"/>
</dbReference>
<name>A0A0K8PBK7_9CHLR</name>
<proteinExistence type="predicted"/>
<feature type="transmembrane region" description="Helical" evidence="5">
    <location>
        <begin position="298"/>
        <end position="321"/>
    </location>
</feature>
<dbReference type="GO" id="GO:0022857">
    <property type="term" value="F:transmembrane transporter activity"/>
    <property type="evidence" value="ECO:0007669"/>
    <property type="project" value="InterPro"/>
</dbReference>
<evidence type="ECO:0000256" key="2">
    <source>
        <dbReference type="ARBA" id="ARBA00022692"/>
    </source>
</evidence>
<comment type="subcellular location">
    <subcellularLocation>
        <location evidence="1">Cell membrane</location>
        <topology evidence="1">Multi-pass membrane protein</topology>
    </subcellularLocation>
</comment>
<keyword evidence="2 5" id="KW-0812">Transmembrane</keyword>
<dbReference type="RefSeq" id="WP_082174623.1">
    <property type="nucleotide sequence ID" value="NZ_DF968180.1"/>
</dbReference>
<feature type="transmembrane region" description="Helical" evidence="5">
    <location>
        <begin position="333"/>
        <end position="357"/>
    </location>
</feature>
<feature type="transmembrane region" description="Helical" evidence="5">
    <location>
        <begin position="363"/>
        <end position="381"/>
    </location>
</feature>
<sequence>MKKESKVLLASGIVFAAICMRSPIGSVGPLVKFIKSDFLLSSSEAGMITTIPLILFALAAPLAGIIAPRYKSSTVVLFCLLLILGGGWIRSYTNTAGLFVGTILLGTGIGTLNVIQLAIIREQFPDQIGLMTGIYTTSMKLFAALGSGLSVSLVFALSSWRNVLSLWSTLSLIAIILWILISRSKLSIQAKPAILPLHVLGRNFRKPKFWLISGFMGSQALIYYCIVAWLPTILATKSSVVETIGLLMFLVEFLSVISGFAAPIFTHRIHNGLPIVIISSACYLSGILIVFLSNWIPLLILGCCLIGTSSGASFSYALLLIGMNGTTHQETAWLSGFSQMIGYIIAAIGPVLLGSIYDATNNWTIPVLILCCTSISMFLIGKKANNLTRSTTT</sequence>
<dbReference type="Pfam" id="PF07690">
    <property type="entry name" value="MFS_1"/>
    <property type="match status" value="1"/>
</dbReference>
<feature type="transmembrane region" description="Helical" evidence="5">
    <location>
        <begin position="141"/>
        <end position="158"/>
    </location>
</feature>
<organism evidence="7">
    <name type="scientific">Flexilinea flocculi</name>
    <dbReference type="NCBI Taxonomy" id="1678840"/>
    <lineage>
        <taxon>Bacteria</taxon>
        <taxon>Bacillati</taxon>
        <taxon>Chloroflexota</taxon>
        <taxon>Anaerolineae</taxon>
        <taxon>Anaerolineales</taxon>
        <taxon>Anaerolineaceae</taxon>
        <taxon>Flexilinea</taxon>
    </lineage>
</organism>
<dbReference type="InterPro" id="IPR036259">
    <property type="entry name" value="MFS_trans_sf"/>
</dbReference>
<dbReference type="PANTHER" id="PTHR23523">
    <property type="match status" value="1"/>
</dbReference>
<feature type="transmembrane region" description="Helical" evidence="5">
    <location>
        <begin position="209"/>
        <end position="231"/>
    </location>
</feature>
<dbReference type="Gene3D" id="1.20.1250.20">
    <property type="entry name" value="MFS general substrate transporter like domains"/>
    <property type="match status" value="1"/>
</dbReference>
<dbReference type="GO" id="GO:0005886">
    <property type="term" value="C:plasma membrane"/>
    <property type="evidence" value="ECO:0007669"/>
    <property type="project" value="UniProtKB-SubCell"/>
</dbReference>
<dbReference type="Proteomes" id="UP000053370">
    <property type="component" value="Unassembled WGS sequence"/>
</dbReference>
<gene>
    <name evidence="7" type="ORF">ATC1_1260</name>
</gene>
<evidence type="ECO:0000313" key="7">
    <source>
        <dbReference type="EMBL" id="GAP39530.1"/>
    </source>
</evidence>
<evidence type="ECO:0000259" key="6">
    <source>
        <dbReference type="PROSITE" id="PS50850"/>
    </source>
</evidence>
<feature type="transmembrane region" description="Helical" evidence="5">
    <location>
        <begin position="272"/>
        <end position="292"/>
    </location>
</feature>
<feature type="transmembrane region" description="Helical" evidence="5">
    <location>
        <begin position="243"/>
        <end position="265"/>
    </location>
</feature>
<dbReference type="InterPro" id="IPR052524">
    <property type="entry name" value="MFS_Cyanate_Porter"/>
</dbReference>
<keyword evidence="4 5" id="KW-0472">Membrane</keyword>